<evidence type="ECO:0000256" key="6">
    <source>
        <dbReference type="ARBA" id="ARBA00022695"/>
    </source>
</evidence>
<dbReference type="InterPro" id="IPR001126">
    <property type="entry name" value="UmuC"/>
</dbReference>
<evidence type="ECO:0000256" key="3">
    <source>
        <dbReference type="ARBA" id="ARBA00022457"/>
    </source>
</evidence>
<dbReference type="FunFam" id="3.30.1490.100:FF:000004">
    <property type="entry name" value="DNA polymerase IV"/>
    <property type="match status" value="1"/>
</dbReference>
<dbReference type="GO" id="GO:0003684">
    <property type="term" value="F:damaged DNA binding"/>
    <property type="evidence" value="ECO:0007669"/>
    <property type="project" value="InterPro"/>
</dbReference>
<dbReference type="GO" id="GO:0005829">
    <property type="term" value="C:cytosol"/>
    <property type="evidence" value="ECO:0007669"/>
    <property type="project" value="TreeGrafter"/>
</dbReference>
<dbReference type="EC" id="2.7.7.7" evidence="16"/>
<dbReference type="STRING" id="159449.B4N89_22200"/>
<dbReference type="InterPro" id="IPR036775">
    <property type="entry name" value="DNA_pol_Y-fam_lit_finger_sf"/>
</dbReference>
<comment type="subcellular location">
    <subcellularLocation>
        <location evidence="1 16">Cytoplasm</location>
    </subcellularLocation>
</comment>
<evidence type="ECO:0000256" key="12">
    <source>
        <dbReference type="ARBA" id="ARBA00023125"/>
    </source>
</evidence>
<name>A0A1T3P2H0_9ACTN</name>
<dbReference type="PROSITE" id="PS50173">
    <property type="entry name" value="UMUC"/>
    <property type="match status" value="1"/>
</dbReference>
<dbReference type="PANTHER" id="PTHR11076:SF33">
    <property type="entry name" value="DNA POLYMERASE KAPPA"/>
    <property type="match status" value="1"/>
</dbReference>
<evidence type="ECO:0000256" key="10">
    <source>
        <dbReference type="ARBA" id="ARBA00022842"/>
    </source>
</evidence>
<comment type="catalytic activity">
    <reaction evidence="15 16">
        <text>DNA(n) + a 2'-deoxyribonucleoside 5'-triphosphate = DNA(n+1) + diphosphate</text>
        <dbReference type="Rhea" id="RHEA:22508"/>
        <dbReference type="Rhea" id="RHEA-COMP:17339"/>
        <dbReference type="Rhea" id="RHEA-COMP:17340"/>
        <dbReference type="ChEBI" id="CHEBI:33019"/>
        <dbReference type="ChEBI" id="CHEBI:61560"/>
        <dbReference type="ChEBI" id="CHEBI:173112"/>
        <dbReference type="EC" id="2.7.7.7"/>
    </reaction>
</comment>
<feature type="site" description="Substrate discrimination" evidence="16">
    <location>
        <position position="21"/>
    </location>
</feature>
<comment type="cofactor">
    <cofactor evidence="16">
        <name>Mg(2+)</name>
        <dbReference type="ChEBI" id="CHEBI:18420"/>
    </cofactor>
    <text evidence="16">Binds 2 magnesium ions per subunit.</text>
</comment>
<dbReference type="EMBL" id="MWQN01000001">
    <property type="protein sequence ID" value="OPC83288.1"/>
    <property type="molecule type" value="Genomic_DNA"/>
</dbReference>
<dbReference type="GO" id="GO:0042276">
    <property type="term" value="P:error-prone translesion synthesis"/>
    <property type="evidence" value="ECO:0007669"/>
    <property type="project" value="TreeGrafter"/>
</dbReference>
<gene>
    <name evidence="16" type="primary">dinB</name>
    <name evidence="18" type="ORF">B4N89_22200</name>
</gene>
<evidence type="ECO:0000256" key="16">
    <source>
        <dbReference type="HAMAP-Rule" id="MF_01113"/>
    </source>
</evidence>
<dbReference type="NCBIfam" id="NF003015">
    <property type="entry name" value="PRK03858.1"/>
    <property type="match status" value="1"/>
</dbReference>
<keyword evidence="9 16" id="KW-0227">DNA damage</keyword>
<feature type="active site" evidence="16">
    <location>
        <position position="111"/>
    </location>
</feature>
<keyword evidence="12 16" id="KW-0238">DNA-binding</keyword>
<dbReference type="InterPro" id="IPR017961">
    <property type="entry name" value="DNA_pol_Y-fam_little_finger"/>
</dbReference>
<dbReference type="OrthoDB" id="9808813at2"/>
<evidence type="ECO:0000256" key="9">
    <source>
        <dbReference type="ARBA" id="ARBA00022763"/>
    </source>
</evidence>
<dbReference type="NCBIfam" id="NF002677">
    <property type="entry name" value="PRK02406.1"/>
    <property type="match status" value="1"/>
</dbReference>
<dbReference type="InterPro" id="IPR043502">
    <property type="entry name" value="DNA/RNA_pol_sf"/>
</dbReference>
<dbReference type="Gene3D" id="3.30.70.270">
    <property type="match status" value="1"/>
</dbReference>
<dbReference type="GO" id="GO:0009432">
    <property type="term" value="P:SOS response"/>
    <property type="evidence" value="ECO:0007669"/>
    <property type="project" value="TreeGrafter"/>
</dbReference>
<evidence type="ECO:0000256" key="1">
    <source>
        <dbReference type="ARBA" id="ARBA00004496"/>
    </source>
</evidence>
<proteinExistence type="inferred from homology"/>
<comment type="similarity">
    <text evidence="2 16">Belongs to the DNA polymerase type-Y family.</text>
</comment>
<evidence type="ECO:0000256" key="4">
    <source>
        <dbReference type="ARBA" id="ARBA00022490"/>
    </source>
</evidence>
<keyword evidence="4 16" id="KW-0963">Cytoplasm</keyword>
<dbReference type="SUPFAM" id="SSF56672">
    <property type="entry name" value="DNA/RNA polymerases"/>
    <property type="match status" value="1"/>
</dbReference>
<evidence type="ECO:0000256" key="5">
    <source>
        <dbReference type="ARBA" id="ARBA00022679"/>
    </source>
</evidence>
<keyword evidence="5 16" id="KW-0808">Transferase</keyword>
<keyword evidence="3 16" id="KW-0515">Mutator protein</keyword>
<evidence type="ECO:0000259" key="17">
    <source>
        <dbReference type="PROSITE" id="PS50173"/>
    </source>
</evidence>
<dbReference type="InterPro" id="IPR050116">
    <property type="entry name" value="DNA_polymerase-Y"/>
</dbReference>
<evidence type="ECO:0000313" key="18">
    <source>
        <dbReference type="EMBL" id="OPC83288.1"/>
    </source>
</evidence>
<evidence type="ECO:0000256" key="11">
    <source>
        <dbReference type="ARBA" id="ARBA00022932"/>
    </source>
</evidence>
<dbReference type="PANTHER" id="PTHR11076">
    <property type="entry name" value="DNA REPAIR POLYMERASE UMUC / TRANSFERASE FAMILY MEMBER"/>
    <property type="match status" value="1"/>
</dbReference>
<evidence type="ECO:0000256" key="13">
    <source>
        <dbReference type="ARBA" id="ARBA00023204"/>
    </source>
</evidence>
<dbReference type="AlphaFoldDB" id="A0A1T3P2H0"/>
<dbReference type="SUPFAM" id="SSF100879">
    <property type="entry name" value="Lesion bypass DNA polymerase (Y-family), little finger domain"/>
    <property type="match status" value="1"/>
</dbReference>
<dbReference type="GO" id="GO:0000287">
    <property type="term" value="F:magnesium ion binding"/>
    <property type="evidence" value="ECO:0007669"/>
    <property type="project" value="UniProtKB-UniRule"/>
</dbReference>
<comment type="caution">
    <text evidence="18">The sequence shown here is derived from an EMBL/GenBank/DDBJ whole genome shotgun (WGS) entry which is preliminary data.</text>
</comment>
<keyword evidence="7 16" id="KW-0235">DNA replication</keyword>
<keyword evidence="13 16" id="KW-0234">DNA repair</keyword>
<dbReference type="InterPro" id="IPR043128">
    <property type="entry name" value="Rev_trsase/Diguanyl_cyclase"/>
</dbReference>
<dbReference type="Pfam" id="PF21999">
    <property type="entry name" value="IMS_HHH_1"/>
    <property type="match status" value="1"/>
</dbReference>
<dbReference type="GO" id="GO:0006281">
    <property type="term" value="P:DNA repair"/>
    <property type="evidence" value="ECO:0007669"/>
    <property type="project" value="UniProtKB-UniRule"/>
</dbReference>
<dbReference type="Pfam" id="PF11799">
    <property type="entry name" value="IMS_C"/>
    <property type="match status" value="1"/>
</dbReference>
<keyword evidence="10 16" id="KW-0460">Magnesium</keyword>
<organism evidence="18 19">
    <name type="scientific">Embleya scabrispora</name>
    <dbReference type="NCBI Taxonomy" id="159449"/>
    <lineage>
        <taxon>Bacteria</taxon>
        <taxon>Bacillati</taxon>
        <taxon>Actinomycetota</taxon>
        <taxon>Actinomycetes</taxon>
        <taxon>Kitasatosporales</taxon>
        <taxon>Streptomycetaceae</taxon>
        <taxon>Embleya</taxon>
    </lineage>
</organism>
<comment type="subunit">
    <text evidence="16">Monomer.</text>
</comment>
<dbReference type="Pfam" id="PF00817">
    <property type="entry name" value="IMS"/>
    <property type="match status" value="1"/>
</dbReference>
<evidence type="ECO:0000256" key="2">
    <source>
        <dbReference type="ARBA" id="ARBA00010945"/>
    </source>
</evidence>
<dbReference type="RefSeq" id="WP_078977582.1">
    <property type="nucleotide sequence ID" value="NZ_MWQN01000001.1"/>
</dbReference>
<evidence type="ECO:0000256" key="7">
    <source>
        <dbReference type="ARBA" id="ARBA00022705"/>
    </source>
</evidence>
<dbReference type="GO" id="GO:0003887">
    <property type="term" value="F:DNA-directed DNA polymerase activity"/>
    <property type="evidence" value="ECO:0007669"/>
    <property type="project" value="UniProtKB-UniRule"/>
</dbReference>
<feature type="domain" description="UmuC" evidence="17">
    <location>
        <begin position="12"/>
        <end position="192"/>
    </location>
</feature>
<keyword evidence="19" id="KW-1185">Reference proteome</keyword>
<keyword evidence="6 16" id="KW-0548">Nucleotidyltransferase</keyword>
<comment type="function">
    <text evidence="14 16">Poorly processive, error-prone DNA polymerase involved in untargeted mutagenesis. Copies undamaged DNA at stalled replication forks, which arise in vivo from mismatched or misaligned primer ends. These misaligned primers can be extended by PolIV. Exhibits no 3'-5' exonuclease (proofreading) activity. May be involved in translesional synthesis, in conjunction with the beta clamp from PolIII.</text>
</comment>
<dbReference type="InterPro" id="IPR053848">
    <property type="entry name" value="IMS_HHH_1"/>
</dbReference>
<dbReference type="CDD" id="cd03586">
    <property type="entry name" value="PolY_Pol_IV_kappa"/>
    <property type="match status" value="1"/>
</dbReference>
<evidence type="ECO:0000256" key="15">
    <source>
        <dbReference type="ARBA" id="ARBA00049244"/>
    </source>
</evidence>
<feature type="binding site" evidence="16">
    <location>
        <position position="16"/>
    </location>
    <ligand>
        <name>Mg(2+)</name>
        <dbReference type="ChEBI" id="CHEBI:18420"/>
    </ligand>
</feature>
<dbReference type="GO" id="GO:0006261">
    <property type="term" value="P:DNA-templated DNA replication"/>
    <property type="evidence" value="ECO:0007669"/>
    <property type="project" value="UniProtKB-UniRule"/>
</dbReference>
<dbReference type="Proteomes" id="UP000190037">
    <property type="component" value="Unassembled WGS sequence"/>
</dbReference>
<evidence type="ECO:0000313" key="19">
    <source>
        <dbReference type="Proteomes" id="UP000190037"/>
    </source>
</evidence>
<dbReference type="InterPro" id="IPR022880">
    <property type="entry name" value="DNApol_IV"/>
</dbReference>
<evidence type="ECO:0000256" key="8">
    <source>
        <dbReference type="ARBA" id="ARBA00022723"/>
    </source>
</evidence>
<evidence type="ECO:0000256" key="14">
    <source>
        <dbReference type="ARBA" id="ARBA00025589"/>
    </source>
</evidence>
<accession>A0A1T3P2H0</accession>
<keyword evidence="11 16" id="KW-0239">DNA-directed DNA polymerase</keyword>
<dbReference type="HAMAP" id="MF_01113">
    <property type="entry name" value="DNApol_IV"/>
    <property type="match status" value="1"/>
</dbReference>
<feature type="binding site" evidence="16">
    <location>
        <position position="110"/>
    </location>
    <ligand>
        <name>Mg(2+)</name>
        <dbReference type="ChEBI" id="CHEBI:18420"/>
    </ligand>
</feature>
<protein>
    <recommendedName>
        <fullName evidence="16">DNA polymerase IV</fullName>
        <shortName evidence="16">Pol IV</shortName>
        <ecNumber evidence="16">2.7.7.7</ecNumber>
    </recommendedName>
</protein>
<dbReference type="eggNOG" id="COG0389">
    <property type="taxonomic scope" value="Bacteria"/>
</dbReference>
<reference evidence="18 19" key="1">
    <citation type="submission" date="2017-03" db="EMBL/GenBank/DDBJ databases">
        <title>Draft genome sequence of Streptomyces scabrisporus NF3, endophyte isolated from Amphipterygium adstringens.</title>
        <authorList>
            <person name="Vazquez M."/>
            <person name="Ceapa C.D."/>
            <person name="Rodriguez Luna D."/>
            <person name="Sanchez Esquivel S."/>
        </authorList>
    </citation>
    <scope>NUCLEOTIDE SEQUENCE [LARGE SCALE GENOMIC DNA]</scope>
    <source>
        <strain evidence="18 19">NF3</strain>
    </source>
</reference>
<dbReference type="Gene3D" id="3.30.1490.100">
    <property type="entry name" value="DNA polymerase, Y-family, little finger domain"/>
    <property type="match status" value="1"/>
</dbReference>
<sequence length="403" mass="43521">MSTARSAPPQAIMHVDMDAFYASVEIRRDPTLRDTPLVVAGQGPRGVVLSATYDVRALGVHAGQATSRARRLAPHALFLSPEYDDYARVSGGVMEVLRSITPRVEPLSLDEAFLDLAGVTRRLGPPETVGESIRARIFDEQGITCSVGIADTKFTAKLAGALAKPDGLSVIRPEQVVDFLHPLPVDRLWGVGERTGALLTDLGLTTIGDVAHTSVETLSRALGAAAGRGLYELAWGRDRRPVIPWEPERSIGAEETFPTDVDDPVAIRRTLLALAHRTATRLRRAKTAGRTVTIKIRFADFSTITRSKTLREATDVGHEIYHVACLLHGALGLERARLRLVGIRVEGLVGGACPRQLVLGERDTGRREVERAADAVRGRFGDSALTAATLLGRGPRARGPRGR</sequence>
<keyword evidence="8 16" id="KW-0479">Metal-binding</keyword>
<dbReference type="Gene3D" id="1.10.150.20">
    <property type="entry name" value="5' to 3' exonuclease, C-terminal subdomain"/>
    <property type="match status" value="1"/>
</dbReference>
<dbReference type="Gene3D" id="3.40.1170.60">
    <property type="match status" value="1"/>
</dbReference>